<evidence type="ECO:0000313" key="4">
    <source>
        <dbReference type="Proteomes" id="UP001500979"/>
    </source>
</evidence>
<keyword evidence="1" id="KW-0472">Membrane</keyword>
<dbReference type="InterPro" id="IPR007168">
    <property type="entry name" value="Phageshock_PspC_N"/>
</dbReference>
<evidence type="ECO:0000256" key="1">
    <source>
        <dbReference type="SAM" id="Phobius"/>
    </source>
</evidence>
<name>A0ABN3VIF6_9PSEU</name>
<feature type="transmembrane region" description="Helical" evidence="1">
    <location>
        <begin position="207"/>
        <end position="226"/>
    </location>
</feature>
<dbReference type="RefSeq" id="WP_344683586.1">
    <property type="nucleotide sequence ID" value="NZ_BAAAUX010000020.1"/>
</dbReference>
<feature type="transmembrane region" description="Helical" evidence="1">
    <location>
        <begin position="48"/>
        <end position="71"/>
    </location>
</feature>
<keyword evidence="1" id="KW-0812">Transmembrane</keyword>
<sequence>MAESTSRSAGARVGETLQDFWATRPARPRGKIAGVAEALGRRYGVDPVLLRILFVVGAFYGGAGLAVYLLGWLLLPKETPEGRRPTPVFTALLVIGSLFLLMFWVMQLQGLVGLSIAFLGLYLLHRNYRDRPKATAAEPQGAVPVTEKTWVYPGAKAPVQPLTDTGLDVRQNPPSWDPLAAAPFAWDLPEPQESEPEPEPERPRRRWITLLTLGIAAFAGGITISAGTPLGFTFALALGIIGAGLVVGAFLHGGRGLIGAAIPVAGLAMVFAVAPVGSGPWGEIDESPETPAQLAPEYRAAVGDVQLNLEGMALSTGQEARTRVSVDIGNISVYVPRTADVTVDCAAGQGLTNCLGRERNGDRIRNHVVDTGEDGPGGGTIVLDLRAGTGNVEVFRD</sequence>
<protein>
    <submittedName>
        <fullName evidence="3">PspC domain-containing protein</fullName>
    </submittedName>
</protein>
<comment type="caution">
    <text evidence="3">The sequence shown here is derived from an EMBL/GenBank/DDBJ whole genome shotgun (WGS) entry which is preliminary data.</text>
</comment>
<dbReference type="EMBL" id="BAAAUX010000020">
    <property type="protein sequence ID" value="GAA2808431.1"/>
    <property type="molecule type" value="Genomic_DNA"/>
</dbReference>
<feature type="transmembrane region" description="Helical" evidence="1">
    <location>
        <begin position="91"/>
        <end position="124"/>
    </location>
</feature>
<feature type="transmembrane region" description="Helical" evidence="1">
    <location>
        <begin position="258"/>
        <end position="277"/>
    </location>
</feature>
<dbReference type="Pfam" id="PF04024">
    <property type="entry name" value="PspC"/>
    <property type="match status" value="1"/>
</dbReference>
<feature type="transmembrane region" description="Helical" evidence="1">
    <location>
        <begin position="232"/>
        <end position="251"/>
    </location>
</feature>
<gene>
    <name evidence="3" type="ORF">GCM10010470_49590</name>
</gene>
<evidence type="ECO:0000259" key="2">
    <source>
        <dbReference type="Pfam" id="PF04024"/>
    </source>
</evidence>
<dbReference type="Proteomes" id="UP001500979">
    <property type="component" value="Unassembled WGS sequence"/>
</dbReference>
<keyword evidence="4" id="KW-1185">Reference proteome</keyword>
<feature type="domain" description="Phage shock protein PspC N-terminal" evidence="2">
    <location>
        <begin position="29"/>
        <end position="78"/>
    </location>
</feature>
<organism evidence="3 4">
    <name type="scientific">Saccharopolyspora taberi</name>
    <dbReference type="NCBI Taxonomy" id="60895"/>
    <lineage>
        <taxon>Bacteria</taxon>
        <taxon>Bacillati</taxon>
        <taxon>Actinomycetota</taxon>
        <taxon>Actinomycetes</taxon>
        <taxon>Pseudonocardiales</taxon>
        <taxon>Pseudonocardiaceae</taxon>
        <taxon>Saccharopolyspora</taxon>
    </lineage>
</organism>
<reference evidence="3 4" key="1">
    <citation type="journal article" date="2019" name="Int. J. Syst. Evol. Microbiol.">
        <title>The Global Catalogue of Microorganisms (GCM) 10K type strain sequencing project: providing services to taxonomists for standard genome sequencing and annotation.</title>
        <authorList>
            <consortium name="The Broad Institute Genomics Platform"/>
            <consortium name="The Broad Institute Genome Sequencing Center for Infectious Disease"/>
            <person name="Wu L."/>
            <person name="Ma J."/>
        </authorList>
    </citation>
    <scope>NUCLEOTIDE SEQUENCE [LARGE SCALE GENOMIC DNA]</scope>
    <source>
        <strain evidence="3 4">JCM 9383</strain>
    </source>
</reference>
<keyword evidence="1" id="KW-1133">Transmembrane helix</keyword>
<accession>A0ABN3VIF6</accession>
<proteinExistence type="predicted"/>
<evidence type="ECO:0000313" key="3">
    <source>
        <dbReference type="EMBL" id="GAA2808431.1"/>
    </source>
</evidence>